<accession>A0A9D1T628</accession>
<dbReference type="InterPro" id="IPR016032">
    <property type="entry name" value="Sig_transdc_resp-reg_C-effctor"/>
</dbReference>
<keyword evidence="2" id="KW-0238">DNA-binding</keyword>
<dbReference type="InterPro" id="IPR036388">
    <property type="entry name" value="WH-like_DNA-bd_sf"/>
</dbReference>
<keyword evidence="3" id="KW-0804">Transcription</keyword>
<evidence type="ECO:0000313" key="6">
    <source>
        <dbReference type="Proteomes" id="UP000886723"/>
    </source>
</evidence>
<evidence type="ECO:0000259" key="4">
    <source>
        <dbReference type="PROSITE" id="PS50043"/>
    </source>
</evidence>
<dbReference type="CDD" id="cd06170">
    <property type="entry name" value="LuxR_C_like"/>
    <property type="match status" value="1"/>
</dbReference>
<reference evidence="5" key="2">
    <citation type="journal article" date="2021" name="PeerJ">
        <title>Extensive microbial diversity within the chicken gut microbiome revealed by metagenomics and culture.</title>
        <authorList>
            <person name="Gilroy R."/>
            <person name="Ravi A."/>
            <person name="Getino M."/>
            <person name="Pursley I."/>
            <person name="Horton D.L."/>
            <person name="Alikhan N.F."/>
            <person name="Baker D."/>
            <person name="Gharbi K."/>
            <person name="Hall N."/>
            <person name="Watson M."/>
            <person name="Adriaenssens E.M."/>
            <person name="Foster-Nyarko E."/>
            <person name="Jarju S."/>
            <person name="Secka A."/>
            <person name="Antonio M."/>
            <person name="Oren A."/>
            <person name="Chaudhuri R.R."/>
            <person name="La Ragione R."/>
            <person name="Hildebrand F."/>
            <person name="Pallen M.J."/>
        </authorList>
    </citation>
    <scope>NUCLEOTIDE SEQUENCE</scope>
    <source>
        <strain evidence="5">ChiBcec2-4451</strain>
    </source>
</reference>
<evidence type="ECO:0000313" key="5">
    <source>
        <dbReference type="EMBL" id="HIV13210.1"/>
    </source>
</evidence>
<dbReference type="Gene3D" id="1.10.10.10">
    <property type="entry name" value="Winged helix-like DNA-binding domain superfamily/Winged helix DNA-binding domain"/>
    <property type="match status" value="1"/>
</dbReference>
<dbReference type="Pfam" id="PF00196">
    <property type="entry name" value="GerE"/>
    <property type="match status" value="1"/>
</dbReference>
<dbReference type="PROSITE" id="PS50043">
    <property type="entry name" value="HTH_LUXR_2"/>
    <property type="match status" value="1"/>
</dbReference>
<organism evidence="5 6">
    <name type="scientific">Candidatus Pullilachnospira stercoravium</name>
    <dbReference type="NCBI Taxonomy" id="2840913"/>
    <lineage>
        <taxon>Bacteria</taxon>
        <taxon>Bacillati</taxon>
        <taxon>Bacillota</taxon>
        <taxon>Clostridia</taxon>
        <taxon>Lachnospirales</taxon>
        <taxon>Lachnospiraceae</taxon>
        <taxon>Lachnospiraceae incertae sedis</taxon>
        <taxon>Candidatus Pullilachnospira</taxon>
    </lineage>
</organism>
<evidence type="ECO:0000256" key="3">
    <source>
        <dbReference type="ARBA" id="ARBA00023163"/>
    </source>
</evidence>
<reference evidence="5" key="1">
    <citation type="submission" date="2020-10" db="EMBL/GenBank/DDBJ databases">
        <authorList>
            <person name="Gilroy R."/>
        </authorList>
    </citation>
    <scope>NUCLEOTIDE SEQUENCE</scope>
    <source>
        <strain evidence="5">ChiBcec2-4451</strain>
    </source>
</reference>
<evidence type="ECO:0000256" key="1">
    <source>
        <dbReference type="ARBA" id="ARBA00023015"/>
    </source>
</evidence>
<dbReference type="GO" id="GO:0003677">
    <property type="term" value="F:DNA binding"/>
    <property type="evidence" value="ECO:0007669"/>
    <property type="project" value="UniProtKB-KW"/>
</dbReference>
<evidence type="ECO:0000256" key="2">
    <source>
        <dbReference type="ARBA" id="ARBA00023125"/>
    </source>
</evidence>
<protein>
    <recommendedName>
        <fullName evidence="4">HTH luxR-type domain-containing protein</fullName>
    </recommendedName>
</protein>
<keyword evidence="1" id="KW-0805">Transcription regulation</keyword>
<gene>
    <name evidence="5" type="ORF">IAA63_08755</name>
</gene>
<dbReference type="EMBL" id="DVON01000185">
    <property type="protein sequence ID" value="HIV13210.1"/>
    <property type="molecule type" value="Genomic_DNA"/>
</dbReference>
<dbReference type="InterPro" id="IPR000792">
    <property type="entry name" value="Tscrpt_reg_LuxR_C"/>
</dbReference>
<dbReference type="GO" id="GO:0006355">
    <property type="term" value="P:regulation of DNA-templated transcription"/>
    <property type="evidence" value="ECO:0007669"/>
    <property type="project" value="InterPro"/>
</dbReference>
<dbReference type="PANTHER" id="PTHR44688">
    <property type="entry name" value="DNA-BINDING TRANSCRIPTIONAL ACTIVATOR DEVR_DOSR"/>
    <property type="match status" value="1"/>
</dbReference>
<dbReference type="PANTHER" id="PTHR44688:SF16">
    <property type="entry name" value="DNA-BINDING TRANSCRIPTIONAL ACTIVATOR DEVR_DOSR"/>
    <property type="match status" value="1"/>
</dbReference>
<feature type="domain" description="HTH luxR-type" evidence="4">
    <location>
        <begin position="137"/>
        <end position="202"/>
    </location>
</feature>
<dbReference type="AlphaFoldDB" id="A0A9D1T628"/>
<comment type="caution">
    <text evidence="5">The sequence shown here is derived from an EMBL/GenBank/DDBJ whole genome shotgun (WGS) entry which is preliminary data.</text>
</comment>
<dbReference type="PRINTS" id="PR00038">
    <property type="entry name" value="HTHLUXR"/>
</dbReference>
<dbReference type="SUPFAM" id="SSF46894">
    <property type="entry name" value="C-terminal effector domain of the bipartite response regulators"/>
    <property type="match status" value="1"/>
</dbReference>
<name>A0A9D1T628_9FIRM</name>
<dbReference type="SMART" id="SM00421">
    <property type="entry name" value="HTH_LUXR"/>
    <property type="match status" value="1"/>
</dbReference>
<dbReference type="PROSITE" id="PS00622">
    <property type="entry name" value="HTH_LUXR_1"/>
    <property type="match status" value="1"/>
</dbReference>
<sequence length="204" mass="24056">MQRIFLERMRTLIPFDGAVFRLADGRKGEQAVCGEMTCGEEFMERELQEELYGGQSMVYRETDFADPGHQRGYGLRMTLVHNEKYLGTVAFFRSPEREDFQYRDIFLLDMVKEHLAFRLDEGEKTRVRQEDVRMEEELAVNCGLTRREMEILRCIMEGQGNRQIGETLVITENTVKKHILNIYRKLGVRSRVQLFKKIQGMEEE</sequence>
<proteinExistence type="predicted"/>
<dbReference type="Proteomes" id="UP000886723">
    <property type="component" value="Unassembled WGS sequence"/>
</dbReference>